<feature type="coiled-coil region" evidence="1">
    <location>
        <begin position="154"/>
        <end position="181"/>
    </location>
</feature>
<proteinExistence type="predicted"/>
<dbReference type="EMBL" id="MU007011">
    <property type="protein sequence ID" value="KAF2436004.1"/>
    <property type="molecule type" value="Genomic_DNA"/>
</dbReference>
<dbReference type="Proteomes" id="UP000800235">
    <property type="component" value="Unassembled WGS sequence"/>
</dbReference>
<comment type="caution">
    <text evidence="2">The sequence shown here is derived from an EMBL/GenBank/DDBJ whole genome shotgun (WGS) entry which is preliminary data.</text>
</comment>
<evidence type="ECO:0000256" key="1">
    <source>
        <dbReference type="SAM" id="Coils"/>
    </source>
</evidence>
<keyword evidence="3" id="KW-1185">Reference proteome</keyword>
<evidence type="ECO:0000313" key="2">
    <source>
        <dbReference type="EMBL" id="KAF2436004.1"/>
    </source>
</evidence>
<organism evidence="2 3">
    <name type="scientific">Tothia fuscella</name>
    <dbReference type="NCBI Taxonomy" id="1048955"/>
    <lineage>
        <taxon>Eukaryota</taxon>
        <taxon>Fungi</taxon>
        <taxon>Dikarya</taxon>
        <taxon>Ascomycota</taxon>
        <taxon>Pezizomycotina</taxon>
        <taxon>Dothideomycetes</taxon>
        <taxon>Pleosporomycetidae</taxon>
        <taxon>Venturiales</taxon>
        <taxon>Cylindrosympodiaceae</taxon>
        <taxon>Tothia</taxon>
    </lineage>
</organism>
<gene>
    <name evidence="2" type="ORF">EJ08DRAFT_714553</name>
</gene>
<protein>
    <submittedName>
        <fullName evidence="2">Uncharacterized protein</fullName>
    </submittedName>
</protein>
<evidence type="ECO:0000313" key="3">
    <source>
        <dbReference type="Proteomes" id="UP000800235"/>
    </source>
</evidence>
<accession>A0A9P4P3K1</accession>
<keyword evidence="1" id="KW-0175">Coiled coil</keyword>
<sequence>MVGTVNFSAIEEQAIDICLTLANTMRDIVEAYTPEIYHPALANNPKPLLDCLRRKFFKALLARQHTRGPICEYTGKLFSSHVSITWANAKWVASNLEIETDGFRTWNVQLSSHSVGYIIIRVDADEGGGKKSGDDAEMVDSPVGRGIEKDIARLTVLECAREVLEKEIDTWKDRKEELADKWKETKEDVHSWDHFSREEKIAYLRNIFEELKVESENASWMRKTAEGSCMQVEREIRGLQREGIEHDDENEEYVTMEIVNAGPSCEEELGG</sequence>
<reference evidence="2" key="1">
    <citation type="journal article" date="2020" name="Stud. Mycol.">
        <title>101 Dothideomycetes genomes: a test case for predicting lifestyles and emergence of pathogens.</title>
        <authorList>
            <person name="Haridas S."/>
            <person name="Albert R."/>
            <person name="Binder M."/>
            <person name="Bloem J."/>
            <person name="Labutti K."/>
            <person name="Salamov A."/>
            <person name="Andreopoulos B."/>
            <person name="Baker S."/>
            <person name="Barry K."/>
            <person name="Bills G."/>
            <person name="Bluhm B."/>
            <person name="Cannon C."/>
            <person name="Castanera R."/>
            <person name="Culley D."/>
            <person name="Daum C."/>
            <person name="Ezra D."/>
            <person name="Gonzalez J."/>
            <person name="Henrissat B."/>
            <person name="Kuo A."/>
            <person name="Liang C."/>
            <person name="Lipzen A."/>
            <person name="Lutzoni F."/>
            <person name="Magnuson J."/>
            <person name="Mondo S."/>
            <person name="Nolan M."/>
            <person name="Ohm R."/>
            <person name="Pangilinan J."/>
            <person name="Park H.-J."/>
            <person name="Ramirez L."/>
            <person name="Alfaro M."/>
            <person name="Sun H."/>
            <person name="Tritt A."/>
            <person name="Yoshinaga Y."/>
            <person name="Zwiers L.-H."/>
            <person name="Turgeon B."/>
            <person name="Goodwin S."/>
            <person name="Spatafora J."/>
            <person name="Crous P."/>
            <person name="Grigoriev I."/>
        </authorList>
    </citation>
    <scope>NUCLEOTIDE SEQUENCE</scope>
    <source>
        <strain evidence="2">CBS 130266</strain>
    </source>
</reference>
<name>A0A9P4P3K1_9PEZI</name>
<dbReference type="AlphaFoldDB" id="A0A9P4P3K1"/>